<organism evidence="7 9">
    <name type="scientific">Pichia sorbitophila (strain ATCC MYA-4447 / BCRC 22081 / CBS 7064 / NBRC 10061 / NRRL Y-12695)</name>
    <name type="common">Hybrid yeast</name>
    <dbReference type="NCBI Taxonomy" id="559304"/>
    <lineage>
        <taxon>Eukaryota</taxon>
        <taxon>Fungi</taxon>
        <taxon>Dikarya</taxon>
        <taxon>Ascomycota</taxon>
        <taxon>Saccharomycotina</taxon>
        <taxon>Pichiomycetes</taxon>
        <taxon>Debaryomycetaceae</taxon>
        <taxon>Millerozyma</taxon>
    </lineage>
</organism>
<dbReference type="eggNOG" id="KOG2474">
    <property type="taxonomic scope" value="Eukaryota"/>
</dbReference>
<feature type="compositionally biased region" description="Basic and acidic residues" evidence="5">
    <location>
        <begin position="171"/>
        <end position="183"/>
    </location>
</feature>
<keyword evidence="9" id="KW-1185">Reference proteome</keyword>
<keyword evidence="3 6" id="KW-1133">Transmembrane helix</keyword>
<evidence type="ECO:0000313" key="9">
    <source>
        <dbReference type="Proteomes" id="UP000005222"/>
    </source>
</evidence>
<dbReference type="Proteomes" id="UP000005222">
    <property type="component" value="Chromosome D"/>
</dbReference>
<dbReference type="FunCoup" id="G8YSF1">
    <property type="interactions" value="34"/>
</dbReference>
<sequence length="517" mass="57756">MISSILLKINQSWYLTFISSVLCVLGCSIIFFEEAYQIFLPRWITRRYKFKLKENYVFLNGALSLSSGCLLFTALFRLLPEALVYFKKSANESAHVAHQASGGDIQLNAYFVGSYITGIVVCLCFTALLHLVTSESVVHCSHSDGNSHTQKLDLESGGFDTRSPSRSHRPPTRETPRGRRSSGDEMPLLQEPHMNYYHSDDHLSSNSGYHSELEGAHCGTHRSRSLGQEQTNRFLAPKKKTKSLIQMLIPVCNEQECVGECKGYSSAQICMYEHSKEVQQLHFCEIPTLGSVPKQEVRDVSLDHTAPDHHAGLSNKSLHSDFYEEHDHDEDHDHEHHEGDHHHHISTPFSRLLLLGVQNILAIALHKFPEGFMTFTTTETNKELGFSIFLSLAFHNFTEGFSMCLPLYFSFGPSKRYAKLKAFLICSLLGGLSQPCGAFLGWLFLKYSHKSFDDPESSSSLNFVFGIIIAVTSGFLTVVGLSMYGSAVSFHGGASNFVLLWALCGMSLIGITSIFTL</sequence>
<dbReference type="STRING" id="559304.G8YSF1"/>
<keyword evidence="2 6" id="KW-0812">Transmembrane</keyword>
<dbReference type="EMBL" id="FO082057">
    <property type="protein sequence ID" value="CCE78488.1"/>
    <property type="molecule type" value="Genomic_DNA"/>
</dbReference>
<dbReference type="AlphaFoldDB" id="G8YSF1"/>
<dbReference type="GO" id="GO:0016020">
    <property type="term" value="C:membrane"/>
    <property type="evidence" value="ECO:0007669"/>
    <property type="project" value="UniProtKB-SubCell"/>
</dbReference>
<evidence type="ECO:0000256" key="5">
    <source>
        <dbReference type="SAM" id="MobiDB-lite"/>
    </source>
</evidence>
<dbReference type="InterPro" id="IPR003689">
    <property type="entry name" value="ZIP"/>
</dbReference>
<reference evidence="7" key="1">
    <citation type="submission" date="2011-10" db="EMBL/GenBank/DDBJ databases">
        <authorList>
            <person name="Genoscope - CEA"/>
        </authorList>
    </citation>
    <scope>NUCLEOTIDE SEQUENCE</scope>
</reference>
<keyword evidence="4 6" id="KW-0472">Membrane</keyword>
<evidence type="ECO:0000256" key="6">
    <source>
        <dbReference type="SAM" id="Phobius"/>
    </source>
</evidence>
<accession>G8YSF1</accession>
<dbReference type="InParanoid" id="G8YSF1"/>
<dbReference type="PANTHER" id="PTHR11040:SF210">
    <property type="entry name" value="ZINC-REGULATED TRANSPORTER 3"/>
    <property type="match status" value="1"/>
</dbReference>
<feature type="transmembrane region" description="Helical" evidence="6">
    <location>
        <begin position="497"/>
        <end position="515"/>
    </location>
</feature>
<feature type="transmembrane region" description="Helical" evidence="6">
    <location>
        <begin position="463"/>
        <end position="485"/>
    </location>
</feature>
<evidence type="ECO:0000256" key="1">
    <source>
        <dbReference type="ARBA" id="ARBA00004141"/>
    </source>
</evidence>
<evidence type="ECO:0000256" key="4">
    <source>
        <dbReference type="ARBA" id="ARBA00023136"/>
    </source>
</evidence>
<gene>
    <name evidence="7" type="primary">Piso0_001111</name>
    <name evidence="7" type="ORF">GNLVRS01_PISO0C11134g</name>
    <name evidence="8" type="ORF">GNLVRS01_PISO0D11201g</name>
</gene>
<feature type="transmembrane region" description="Helical" evidence="6">
    <location>
        <begin position="422"/>
        <end position="443"/>
    </location>
</feature>
<dbReference type="GO" id="GO:0005385">
    <property type="term" value="F:zinc ion transmembrane transporter activity"/>
    <property type="evidence" value="ECO:0007669"/>
    <property type="project" value="TreeGrafter"/>
</dbReference>
<feature type="transmembrane region" description="Helical" evidence="6">
    <location>
        <begin position="57"/>
        <end position="79"/>
    </location>
</feature>
<feature type="transmembrane region" description="Helical" evidence="6">
    <location>
        <begin position="109"/>
        <end position="132"/>
    </location>
</feature>
<evidence type="ECO:0000313" key="8">
    <source>
        <dbReference type="EMBL" id="CCE79074.1"/>
    </source>
</evidence>
<dbReference type="EMBL" id="FO082056">
    <property type="protein sequence ID" value="CCE79074.1"/>
    <property type="molecule type" value="Genomic_DNA"/>
</dbReference>
<dbReference type="HOGENOM" id="CLU_023518_1_0_1"/>
<proteinExistence type="predicted"/>
<dbReference type="Pfam" id="PF02535">
    <property type="entry name" value="Zip"/>
    <property type="match status" value="1"/>
</dbReference>
<reference evidence="9" key="2">
    <citation type="journal article" date="2012" name="G3 (Bethesda)">
        <title>Pichia sorbitophila, an interspecies yeast hybrid reveals early steps of genome resolution following polyploidization.</title>
        <authorList>
            <person name="Leh Louis V."/>
            <person name="Despons L."/>
            <person name="Friedrich A."/>
            <person name="Martin T."/>
            <person name="Durrens P."/>
            <person name="Casaregola S."/>
            <person name="Neuveglise C."/>
            <person name="Fairhead C."/>
            <person name="Marck C."/>
            <person name="Cruz J.A."/>
            <person name="Straub M.L."/>
            <person name="Kugler V."/>
            <person name="Sacerdot C."/>
            <person name="Uzunov Z."/>
            <person name="Thierry A."/>
            <person name="Weiss S."/>
            <person name="Bleykasten C."/>
            <person name="De Montigny J."/>
            <person name="Jacques N."/>
            <person name="Jung P."/>
            <person name="Lemaire M."/>
            <person name="Mallet S."/>
            <person name="Morel G."/>
            <person name="Richard G.F."/>
            <person name="Sarkar A."/>
            <person name="Savel G."/>
            <person name="Schacherer J."/>
            <person name="Seret M.L."/>
            <person name="Talla E."/>
            <person name="Samson G."/>
            <person name="Jubin C."/>
            <person name="Poulain J."/>
            <person name="Vacherie B."/>
            <person name="Barbe V."/>
            <person name="Pelletier E."/>
            <person name="Sherman D.J."/>
            <person name="Westhof E."/>
            <person name="Weissenbach J."/>
            <person name="Baret P.V."/>
            <person name="Wincker P."/>
            <person name="Gaillardin C."/>
            <person name="Dujon B."/>
            <person name="Souciet J.L."/>
        </authorList>
    </citation>
    <scope>NUCLEOTIDE SEQUENCE [LARGE SCALE GENOMIC DNA]</scope>
    <source>
        <strain evidence="9">ATCC MYA-4447 / BCRC 22081 / CBS 7064 / NBRC 10061 / NRRL Y-12695</strain>
    </source>
</reference>
<evidence type="ECO:0000313" key="7">
    <source>
        <dbReference type="EMBL" id="CCE78488.1"/>
    </source>
</evidence>
<dbReference type="OrthoDB" id="262547at2759"/>
<dbReference type="Proteomes" id="UP000005222">
    <property type="component" value="Chromosome C"/>
</dbReference>
<feature type="region of interest" description="Disordered" evidence="5">
    <location>
        <begin position="145"/>
        <end position="231"/>
    </location>
</feature>
<comment type="subcellular location">
    <subcellularLocation>
        <location evidence="1">Membrane</location>
        <topology evidence="1">Multi-pass membrane protein</topology>
    </subcellularLocation>
</comment>
<name>G8YSF1_PICSO</name>
<dbReference type="PANTHER" id="PTHR11040">
    <property type="entry name" value="ZINC/IRON TRANSPORTER"/>
    <property type="match status" value="1"/>
</dbReference>
<dbReference type="OMA" id="HVVDCAH"/>
<evidence type="ECO:0000256" key="3">
    <source>
        <dbReference type="ARBA" id="ARBA00022989"/>
    </source>
</evidence>
<feature type="transmembrane region" description="Helical" evidence="6">
    <location>
        <begin position="12"/>
        <end position="36"/>
    </location>
</feature>
<protein>
    <submittedName>
        <fullName evidence="7">Piso0_001111 protein</fullName>
    </submittedName>
</protein>
<evidence type="ECO:0000256" key="2">
    <source>
        <dbReference type="ARBA" id="ARBA00022692"/>
    </source>
</evidence>